<dbReference type="PROSITE" id="PS51482">
    <property type="entry name" value="DEGV"/>
    <property type="match status" value="1"/>
</dbReference>
<reference evidence="4" key="1">
    <citation type="journal article" date="2016" name="Front. Microbiol.">
        <title>Complete Genome Sequence of Clostridium estertheticum DSM 8809, a Microbe Identified in Spoiled Vacuum Packed Beef.</title>
        <authorList>
            <person name="Yu Z."/>
            <person name="Gunn L."/>
            <person name="Brennan E."/>
            <person name="Reid R."/>
            <person name="Wall P.G."/>
            <person name="Gaora O.P."/>
            <person name="Hurley D."/>
            <person name="Bolton D."/>
            <person name="Fanning S."/>
        </authorList>
    </citation>
    <scope>NUCLEOTIDE SEQUENCE [LARGE SCALE GENOMIC DNA]</scope>
    <source>
        <strain evidence="4">DSM 8809</strain>
    </source>
</reference>
<dbReference type="GO" id="GO:0004371">
    <property type="term" value="F:glycerone kinase activity"/>
    <property type="evidence" value="ECO:0007669"/>
    <property type="project" value="InterPro"/>
</dbReference>
<dbReference type="GO" id="GO:0008289">
    <property type="term" value="F:lipid binding"/>
    <property type="evidence" value="ECO:0007669"/>
    <property type="project" value="UniProtKB-KW"/>
</dbReference>
<dbReference type="InterPro" id="IPR003797">
    <property type="entry name" value="DegV"/>
</dbReference>
<dbReference type="PANTHER" id="PTHR33434">
    <property type="entry name" value="DEGV DOMAIN-CONTAINING PROTEIN DR_1986-RELATED"/>
    <property type="match status" value="1"/>
</dbReference>
<dbReference type="Gene3D" id="3.30.1180.10">
    <property type="match status" value="1"/>
</dbReference>
<evidence type="ECO:0000313" key="4">
    <source>
        <dbReference type="Proteomes" id="UP000182569"/>
    </source>
</evidence>
<evidence type="ECO:0000313" key="3">
    <source>
        <dbReference type="EMBL" id="APC40488.1"/>
    </source>
</evidence>
<dbReference type="GO" id="GO:0006071">
    <property type="term" value="P:glycerol metabolic process"/>
    <property type="evidence" value="ECO:0007669"/>
    <property type="project" value="InterPro"/>
</dbReference>
<dbReference type="AlphaFoldDB" id="A0A1J0GHQ5"/>
<dbReference type="InterPro" id="IPR033470">
    <property type="entry name" value="FakA-like_C"/>
</dbReference>
<protein>
    <recommendedName>
        <fullName evidence="2">DhaL domain-containing protein</fullName>
    </recommendedName>
</protein>
<keyword evidence="1" id="KW-0446">Lipid-binding</keyword>
<name>A0A1J0GHQ5_9CLOT</name>
<dbReference type="Gene3D" id="3.40.50.10170">
    <property type="match status" value="1"/>
</dbReference>
<dbReference type="Pfam" id="PF21645">
    <property type="entry name" value="FakA-like_M"/>
    <property type="match status" value="1"/>
</dbReference>
<dbReference type="STRING" id="1552.A7L45_10630"/>
<dbReference type="SMART" id="SM01120">
    <property type="entry name" value="Dak2"/>
    <property type="match status" value="1"/>
</dbReference>
<evidence type="ECO:0000259" key="2">
    <source>
        <dbReference type="PROSITE" id="PS51480"/>
    </source>
</evidence>
<proteinExistence type="predicted"/>
<dbReference type="InterPro" id="IPR004007">
    <property type="entry name" value="DhaL_dom"/>
</dbReference>
<dbReference type="SUPFAM" id="SSF101473">
    <property type="entry name" value="DhaL-like"/>
    <property type="match status" value="1"/>
</dbReference>
<dbReference type="Proteomes" id="UP000182569">
    <property type="component" value="Chromosome"/>
</dbReference>
<dbReference type="PROSITE" id="PS51480">
    <property type="entry name" value="DHAL"/>
    <property type="match status" value="1"/>
</dbReference>
<gene>
    <name evidence="3" type="ORF">A7L45_10630</name>
</gene>
<dbReference type="Pfam" id="PF02645">
    <property type="entry name" value="DegV"/>
    <property type="match status" value="1"/>
</dbReference>
<sequence>MNINIITGEVLYYAFLSGVIQVRKQKNILNKMNVFPIPDGDTGSNLVSTMNAIVEDMKIHKSIKDTINSMADAALIGARGNSGIIFAQFLNGINEEISDKEPLTMVTFAETLKNAVPYAYKAILNPIEGTMITVIREWTEAVYKLKDVTESFESIIIRTLEDAKISLANTPNILEILKKSSVVDSGASGFVSFLQGVVYFLKDKNITKISRNEDEIVFEEEIFDFTPNITYRYCTEALISNENISTNEIKNAIKHLGDSLIIAGNKSKVRIHIHTNKPDELFYILRGKGEIVQQKVDDMKKQYEVVHNRINKTAILTDSIADLPQELIEKYQIHVLPLNLIIEGSTYLDKLTIKPDKFYSLIDKLKEYPTSSQPTIKNVQNVFSFLTSHYESVIAIIVSKEMSGTINIVKKAAEKFIQGGKKITVINSKLNSGAEGLIVLEAAKELEAGKNYEEVVAIIENKIKKARIYVSVNTFKYMVRGGRVSKMKGFIGRVLNLKPIISINVDGKGIAFGKTFNAKSNTKKILAIVNKANENNKIASYNIVHASAPKKANELSLKLTAILGKEPEYITEISPIVGLSAGIGAVAVSFISS</sequence>
<keyword evidence="4" id="KW-1185">Reference proteome</keyword>
<organism evidence="3 4">
    <name type="scientific">Clostridium estertheticum subsp. estertheticum</name>
    <dbReference type="NCBI Taxonomy" id="1552"/>
    <lineage>
        <taxon>Bacteria</taxon>
        <taxon>Bacillati</taxon>
        <taxon>Bacillota</taxon>
        <taxon>Clostridia</taxon>
        <taxon>Eubacteriales</taxon>
        <taxon>Clostridiaceae</taxon>
        <taxon>Clostridium</taxon>
    </lineage>
</organism>
<dbReference type="Gene3D" id="1.25.40.340">
    <property type="match status" value="1"/>
</dbReference>
<dbReference type="NCBIfam" id="TIGR00762">
    <property type="entry name" value="DegV"/>
    <property type="match status" value="1"/>
</dbReference>
<dbReference type="SUPFAM" id="SSF82549">
    <property type="entry name" value="DAK1/DegV-like"/>
    <property type="match status" value="1"/>
</dbReference>
<evidence type="ECO:0000256" key="1">
    <source>
        <dbReference type="ARBA" id="ARBA00023121"/>
    </source>
</evidence>
<dbReference type="KEGG" id="ceu:A7L45_10630"/>
<dbReference type="EMBL" id="CP015756">
    <property type="protein sequence ID" value="APC40488.1"/>
    <property type="molecule type" value="Genomic_DNA"/>
</dbReference>
<dbReference type="SMART" id="SM01121">
    <property type="entry name" value="Dak1_2"/>
    <property type="match status" value="1"/>
</dbReference>
<dbReference type="InterPro" id="IPR048394">
    <property type="entry name" value="FakA-like_M"/>
</dbReference>
<accession>A0A1J0GHQ5</accession>
<dbReference type="InterPro" id="IPR050270">
    <property type="entry name" value="DegV_domain_contain"/>
</dbReference>
<dbReference type="InterPro" id="IPR043168">
    <property type="entry name" value="DegV_C"/>
</dbReference>
<feature type="domain" description="DhaL" evidence="2">
    <location>
        <begin position="9"/>
        <end position="199"/>
    </location>
</feature>
<dbReference type="Pfam" id="PF02734">
    <property type="entry name" value="Dak2"/>
    <property type="match status" value="1"/>
</dbReference>
<dbReference type="InterPro" id="IPR036117">
    <property type="entry name" value="DhaL_dom_sf"/>
</dbReference>